<evidence type="ECO:0000256" key="1">
    <source>
        <dbReference type="ARBA" id="ARBA00009437"/>
    </source>
</evidence>
<evidence type="ECO:0000256" key="3">
    <source>
        <dbReference type="ARBA" id="ARBA00023125"/>
    </source>
</evidence>
<feature type="domain" description="HTH lysR-type" evidence="6">
    <location>
        <begin position="46"/>
        <end position="103"/>
    </location>
</feature>
<dbReference type="FunFam" id="1.10.10.10:FF:000001">
    <property type="entry name" value="LysR family transcriptional regulator"/>
    <property type="match status" value="1"/>
</dbReference>
<evidence type="ECO:0000256" key="5">
    <source>
        <dbReference type="SAM" id="MobiDB-lite"/>
    </source>
</evidence>
<dbReference type="Gene3D" id="1.10.10.10">
    <property type="entry name" value="Winged helix-like DNA-binding domain superfamily/Winged helix DNA-binding domain"/>
    <property type="match status" value="1"/>
</dbReference>
<dbReference type="PRINTS" id="PR00039">
    <property type="entry name" value="HTHLYSR"/>
</dbReference>
<dbReference type="GO" id="GO:0003677">
    <property type="term" value="F:DNA binding"/>
    <property type="evidence" value="ECO:0007669"/>
    <property type="project" value="UniProtKB-KW"/>
</dbReference>
<dbReference type="InterPro" id="IPR036390">
    <property type="entry name" value="WH_DNA-bd_sf"/>
</dbReference>
<keyword evidence="2" id="KW-0805">Transcription regulation</keyword>
<sequence length="350" mass="39497">MFLAWKGATGYAKKKTSQTQDYHHGSPRDYGISSGASRRKRSGNDMTLQQLRYVIKVVQAGSMNLAAQQLFISQPSLSKAIAELEKEMQISIFERSNRGVVLTDSGSRFLSYARQVVEQADLLEHQYKIDHPIKRVFAISSQHYAFVVNAFVALVQEYAKDEYEFSLRESQTADIIEEVRTRRSELGILYLSKFNREIMNHILQGAELAFGTLFKASPHVFVSRKNPLAQKESVTLADLLPYPRLTYEQGTKNSFYFAEELHSTEQVPKSIVVTDRATLFNLLIGLDGYTISSGILSSDLNGTEIVAVPLASQEYMELGFIYPKGLPLSAMSKRYLELLKDYIAGYSQKL</sequence>
<dbReference type="InterPro" id="IPR000847">
    <property type="entry name" value="LysR_HTH_N"/>
</dbReference>
<dbReference type="Gene3D" id="3.40.190.10">
    <property type="entry name" value="Periplasmic binding protein-like II"/>
    <property type="match status" value="2"/>
</dbReference>
<dbReference type="AlphaFoldDB" id="A0A1M6W9Z5"/>
<dbReference type="SUPFAM" id="SSF53850">
    <property type="entry name" value="Periplasmic binding protein-like II"/>
    <property type="match status" value="1"/>
</dbReference>
<dbReference type="InterPro" id="IPR005119">
    <property type="entry name" value="LysR_subst-bd"/>
</dbReference>
<dbReference type="InterPro" id="IPR036388">
    <property type="entry name" value="WH-like_DNA-bd_sf"/>
</dbReference>
<evidence type="ECO:0000256" key="2">
    <source>
        <dbReference type="ARBA" id="ARBA00023015"/>
    </source>
</evidence>
<evidence type="ECO:0000259" key="6">
    <source>
        <dbReference type="PROSITE" id="PS50931"/>
    </source>
</evidence>
<dbReference type="PROSITE" id="PS50931">
    <property type="entry name" value="HTH_LYSR"/>
    <property type="match status" value="1"/>
</dbReference>
<dbReference type="Proteomes" id="UP000184263">
    <property type="component" value="Unassembled WGS sequence"/>
</dbReference>
<evidence type="ECO:0000313" key="7">
    <source>
        <dbReference type="EMBL" id="SHK90592.1"/>
    </source>
</evidence>
<dbReference type="PANTHER" id="PTHR30346:SF0">
    <property type="entry name" value="HCA OPERON TRANSCRIPTIONAL ACTIVATOR HCAR"/>
    <property type="match status" value="1"/>
</dbReference>
<proteinExistence type="inferred from homology"/>
<keyword evidence="3 7" id="KW-0238">DNA-binding</keyword>
<feature type="region of interest" description="Disordered" evidence="5">
    <location>
        <begin position="15"/>
        <end position="42"/>
    </location>
</feature>
<reference evidence="7 8" key="1">
    <citation type="submission" date="2016-11" db="EMBL/GenBank/DDBJ databases">
        <authorList>
            <person name="Jaros S."/>
            <person name="Januszkiewicz K."/>
            <person name="Wedrychowicz H."/>
        </authorList>
    </citation>
    <scope>NUCLEOTIDE SEQUENCE [LARGE SCALE GENOMIC DNA]</scope>
    <source>
        <strain evidence="7 8">HD4</strain>
    </source>
</reference>
<evidence type="ECO:0000313" key="8">
    <source>
        <dbReference type="Proteomes" id="UP000184263"/>
    </source>
</evidence>
<dbReference type="SUPFAM" id="SSF46785">
    <property type="entry name" value="Winged helix' DNA-binding domain"/>
    <property type="match status" value="1"/>
</dbReference>
<gene>
    <name evidence="7" type="ORF">SAMN05216582_12351</name>
</gene>
<evidence type="ECO:0000256" key="4">
    <source>
        <dbReference type="ARBA" id="ARBA00023163"/>
    </source>
</evidence>
<dbReference type="Pfam" id="PF03466">
    <property type="entry name" value="LysR_substrate"/>
    <property type="match status" value="1"/>
</dbReference>
<name>A0A1M6W9Z5_SELRU</name>
<comment type="similarity">
    <text evidence="1">Belongs to the LysR transcriptional regulatory family.</text>
</comment>
<dbReference type="GO" id="GO:0003700">
    <property type="term" value="F:DNA-binding transcription factor activity"/>
    <property type="evidence" value="ECO:0007669"/>
    <property type="project" value="InterPro"/>
</dbReference>
<dbReference type="Pfam" id="PF00126">
    <property type="entry name" value="HTH_1"/>
    <property type="match status" value="1"/>
</dbReference>
<keyword evidence="4" id="KW-0804">Transcription</keyword>
<organism evidence="7 8">
    <name type="scientific">Selenomonas ruminantium</name>
    <dbReference type="NCBI Taxonomy" id="971"/>
    <lineage>
        <taxon>Bacteria</taxon>
        <taxon>Bacillati</taxon>
        <taxon>Bacillota</taxon>
        <taxon>Negativicutes</taxon>
        <taxon>Selenomonadales</taxon>
        <taxon>Selenomonadaceae</taxon>
        <taxon>Selenomonas</taxon>
    </lineage>
</organism>
<accession>A0A1M6W9Z5</accession>
<dbReference type="CDD" id="cd05466">
    <property type="entry name" value="PBP2_LTTR_substrate"/>
    <property type="match status" value="1"/>
</dbReference>
<dbReference type="PANTHER" id="PTHR30346">
    <property type="entry name" value="TRANSCRIPTIONAL DUAL REGULATOR HCAR-RELATED"/>
    <property type="match status" value="1"/>
</dbReference>
<protein>
    <submittedName>
        <fullName evidence="7">DNA-binding transcriptional regulator, LysR family</fullName>
    </submittedName>
</protein>
<dbReference type="GO" id="GO:0032993">
    <property type="term" value="C:protein-DNA complex"/>
    <property type="evidence" value="ECO:0007669"/>
    <property type="project" value="TreeGrafter"/>
</dbReference>
<dbReference type="EMBL" id="FRBC01000023">
    <property type="protein sequence ID" value="SHK90592.1"/>
    <property type="molecule type" value="Genomic_DNA"/>
</dbReference>